<dbReference type="VEuPathDB" id="FungiDB:PSTT_16081"/>
<feature type="compositionally biased region" description="Basic residues" evidence="1">
    <location>
        <begin position="28"/>
        <end position="44"/>
    </location>
</feature>
<comment type="caution">
    <text evidence="2">The sequence shown here is derived from an EMBL/GenBank/DDBJ whole genome shotgun (WGS) entry which is preliminary data.</text>
</comment>
<keyword evidence="3" id="KW-1185">Reference proteome</keyword>
<dbReference type="Proteomes" id="UP000239156">
    <property type="component" value="Unassembled WGS sequence"/>
</dbReference>
<dbReference type="AlphaFoldDB" id="A0A2S4UEJ6"/>
<protein>
    <submittedName>
        <fullName evidence="2">Uncharacterized protein</fullName>
    </submittedName>
</protein>
<evidence type="ECO:0000313" key="3">
    <source>
        <dbReference type="Proteomes" id="UP000239156"/>
    </source>
</evidence>
<organism evidence="2 3">
    <name type="scientific">Puccinia striiformis</name>
    <dbReference type="NCBI Taxonomy" id="27350"/>
    <lineage>
        <taxon>Eukaryota</taxon>
        <taxon>Fungi</taxon>
        <taxon>Dikarya</taxon>
        <taxon>Basidiomycota</taxon>
        <taxon>Pucciniomycotina</taxon>
        <taxon>Pucciniomycetes</taxon>
        <taxon>Pucciniales</taxon>
        <taxon>Pucciniaceae</taxon>
        <taxon>Puccinia</taxon>
    </lineage>
</organism>
<reference evidence="2" key="1">
    <citation type="submission" date="2017-12" db="EMBL/GenBank/DDBJ databases">
        <title>Gene loss provides genomic basis for host adaptation in cereal stripe rust fungi.</title>
        <authorList>
            <person name="Xia C."/>
        </authorList>
    </citation>
    <scope>NUCLEOTIDE SEQUENCE [LARGE SCALE GENOMIC DNA]</scope>
    <source>
        <strain evidence="2">93-210</strain>
    </source>
</reference>
<gene>
    <name evidence="2" type="ORF">PSTT_16081</name>
</gene>
<sequence length="72" mass="8676">MLAERAAERLYISAQKKATRAPEERHELRRQRRGQRRPAAMKKRQGPYYLTLRESTRRIRIRFPNGRIARSN</sequence>
<evidence type="ECO:0000313" key="2">
    <source>
        <dbReference type="EMBL" id="POV95745.1"/>
    </source>
</evidence>
<proteinExistence type="predicted"/>
<accession>A0A2S4UEJ6</accession>
<evidence type="ECO:0000256" key="1">
    <source>
        <dbReference type="SAM" id="MobiDB-lite"/>
    </source>
</evidence>
<name>A0A2S4UEJ6_9BASI</name>
<feature type="region of interest" description="Disordered" evidence="1">
    <location>
        <begin position="13"/>
        <end position="44"/>
    </location>
</feature>
<dbReference type="EMBL" id="PKSL01000329">
    <property type="protein sequence ID" value="POV95745.1"/>
    <property type="molecule type" value="Genomic_DNA"/>
</dbReference>